<keyword evidence="2" id="KW-1003">Cell membrane</keyword>
<reference evidence="13" key="1">
    <citation type="submission" date="2020-07" db="EMBL/GenBank/DDBJ databases">
        <title>Huge and variable diversity of episymbiotic CPR bacteria and DPANN archaea in groundwater ecosystems.</title>
        <authorList>
            <person name="He C.Y."/>
            <person name="Keren R."/>
            <person name="Whittaker M."/>
            <person name="Farag I.F."/>
            <person name="Doudna J."/>
            <person name="Cate J.H.D."/>
            <person name="Banfield J.F."/>
        </authorList>
    </citation>
    <scope>NUCLEOTIDE SEQUENCE</scope>
    <source>
        <strain evidence="13">NC_groundwater_1482_Ag_S-0.65um_47_24</strain>
    </source>
</reference>
<feature type="transmembrane region" description="Helical" evidence="11">
    <location>
        <begin position="209"/>
        <end position="226"/>
    </location>
</feature>
<dbReference type="GO" id="GO:0046872">
    <property type="term" value="F:metal ion binding"/>
    <property type="evidence" value="ECO:0007669"/>
    <property type="project" value="UniProtKB-KW"/>
</dbReference>
<evidence type="ECO:0000256" key="1">
    <source>
        <dbReference type="ARBA" id="ARBA00004651"/>
    </source>
</evidence>
<dbReference type="Pfam" id="PF02665">
    <property type="entry name" value="Nitrate_red_gam"/>
    <property type="match status" value="1"/>
</dbReference>
<comment type="caution">
    <text evidence="13">The sequence shown here is derived from an EMBL/GenBank/DDBJ whole genome shotgun (WGS) entry which is preliminary data.</text>
</comment>
<accession>A0A933GL67</accession>
<evidence type="ECO:0000256" key="9">
    <source>
        <dbReference type="ARBA" id="ARBA00023014"/>
    </source>
</evidence>
<dbReference type="Gene3D" id="1.10.1060.10">
    <property type="entry name" value="Alpha-helical ferredoxin"/>
    <property type="match status" value="1"/>
</dbReference>
<dbReference type="InterPro" id="IPR004017">
    <property type="entry name" value="Cys_rich_dom"/>
</dbReference>
<evidence type="ECO:0000256" key="5">
    <source>
        <dbReference type="ARBA" id="ARBA00022723"/>
    </source>
</evidence>
<evidence type="ECO:0000256" key="10">
    <source>
        <dbReference type="ARBA" id="ARBA00023136"/>
    </source>
</evidence>
<keyword evidence="6 11" id="KW-1133">Transmembrane helix</keyword>
<comment type="subcellular location">
    <subcellularLocation>
        <location evidence="1">Cell membrane</location>
        <topology evidence="1">Multi-pass membrane protein</topology>
    </subcellularLocation>
</comment>
<dbReference type="InterPro" id="IPR036197">
    <property type="entry name" value="NarG-like_sf"/>
</dbReference>
<dbReference type="PANTHER" id="PTHR43255">
    <property type="entry name" value="IRON-SULFUR-BINDING OXIDOREDUCTASE FADF-RELATED-RELATED"/>
    <property type="match status" value="1"/>
</dbReference>
<evidence type="ECO:0000256" key="2">
    <source>
        <dbReference type="ARBA" id="ARBA00022475"/>
    </source>
</evidence>
<feature type="transmembrane region" description="Helical" evidence="11">
    <location>
        <begin position="110"/>
        <end position="132"/>
    </location>
</feature>
<evidence type="ECO:0000256" key="11">
    <source>
        <dbReference type="SAM" id="Phobius"/>
    </source>
</evidence>
<keyword evidence="9" id="KW-0411">Iron-sulfur</keyword>
<evidence type="ECO:0000256" key="4">
    <source>
        <dbReference type="ARBA" id="ARBA00022692"/>
    </source>
</evidence>
<keyword evidence="5" id="KW-0479">Metal-binding</keyword>
<keyword evidence="7" id="KW-0560">Oxidoreductase</keyword>
<dbReference type="EMBL" id="JACQWF010000147">
    <property type="protein sequence ID" value="MBI4595388.1"/>
    <property type="molecule type" value="Genomic_DNA"/>
</dbReference>
<evidence type="ECO:0000256" key="6">
    <source>
        <dbReference type="ARBA" id="ARBA00022989"/>
    </source>
</evidence>
<gene>
    <name evidence="13" type="ORF">HY730_03310</name>
</gene>
<keyword evidence="4 11" id="KW-0812">Transmembrane</keyword>
<dbReference type="Pfam" id="PF13183">
    <property type="entry name" value="Fer4_8"/>
    <property type="match status" value="1"/>
</dbReference>
<dbReference type="InterPro" id="IPR017896">
    <property type="entry name" value="4Fe4S_Fe-S-bd"/>
</dbReference>
<dbReference type="InterPro" id="IPR017900">
    <property type="entry name" value="4Fe4S_Fe_S_CS"/>
</dbReference>
<feature type="domain" description="4Fe-4S ferredoxin-type" evidence="12">
    <location>
        <begin position="343"/>
        <end position="373"/>
    </location>
</feature>
<name>A0A933GL67_UNCTE</name>
<dbReference type="PROSITE" id="PS00198">
    <property type="entry name" value="4FE4S_FER_1"/>
    <property type="match status" value="2"/>
</dbReference>
<sequence>MTPTRELYWNIPGHIILYALLALSIIIFLNNFYERYRLWRLGKPEKRWDNMGERIKSALWTIFGHNRLLKSPYPGLMHVLIFGGFVVLFIGTDLVALQADLSIPLLYGRFYLGFSLFMDIFGMVVLVGLALATIRRYIQKPDLLDNKPEDSWSLILIAAIIVSGYIIEGIRISVTKPSWEVWSPIGYWLAGIFTSLQLDKGSQETAHRVLWWFHLLLTLGFIAYLPKFKLFHIISSSLNILFRPLKSKGAIESINLEEAETFGASKIQDLTWKQLLDLDACTRCGRCQDNCPAYLSEKPLSPKKMTQDLKALMVDEGKAILTSLKKEGKEEEERTPVRSLIGESVTEDEIWSCTTCRACQEECPVFVEHIPKTIELRRNLVLMESNFPAEAQVAFKNMETNGNPWGIGWAARADWAEGAGIKILGESEEAKADVLFWVGCAGSFDDRNKKITQALVKTFKAAGVDFAILGTEEKCCGDSARRLGNEYLYQMLVEGNIETLKGYNVTKIVTACPHCFNTLKNEYPQFDGNFEVIHHSQFLAQLLKDGKLPTTRPLDKSITYHDSCYLGRYNDIYFSPREVINSIPGLKLQELEKSRERSFCCGAGGGRMWLEEHLGKRINELRTDQIIEKKTDLVATACPFCLTMIEDGLKVKELSEAVKAYDIAELISQSLEA</sequence>
<evidence type="ECO:0000256" key="8">
    <source>
        <dbReference type="ARBA" id="ARBA00023004"/>
    </source>
</evidence>
<proteinExistence type="predicted"/>
<dbReference type="AlphaFoldDB" id="A0A933GL67"/>
<dbReference type="GO" id="GO:0005886">
    <property type="term" value="C:plasma membrane"/>
    <property type="evidence" value="ECO:0007669"/>
    <property type="project" value="UniProtKB-SubCell"/>
</dbReference>
<dbReference type="SUPFAM" id="SSF46548">
    <property type="entry name" value="alpha-helical ferredoxin"/>
    <property type="match status" value="1"/>
</dbReference>
<dbReference type="InterPro" id="IPR051460">
    <property type="entry name" value="HdrC_iron-sulfur_subunit"/>
</dbReference>
<keyword evidence="8" id="KW-0408">Iron</keyword>
<dbReference type="PANTHER" id="PTHR43255:SF1">
    <property type="entry name" value="IRON-SULFUR-BINDING OXIDOREDUCTASE FADF-RELATED"/>
    <property type="match status" value="1"/>
</dbReference>
<evidence type="ECO:0000313" key="13">
    <source>
        <dbReference type="EMBL" id="MBI4595388.1"/>
    </source>
</evidence>
<feature type="transmembrane region" description="Helical" evidence="11">
    <location>
        <begin position="76"/>
        <end position="98"/>
    </location>
</feature>
<keyword evidence="3" id="KW-0004">4Fe-4S</keyword>
<feature type="transmembrane region" description="Helical" evidence="11">
    <location>
        <begin position="15"/>
        <end position="33"/>
    </location>
</feature>
<protein>
    <submittedName>
        <fullName evidence="13">4Fe-4S dicluster domain-containing protein</fullName>
    </submittedName>
</protein>
<dbReference type="PROSITE" id="PS51379">
    <property type="entry name" value="4FE4S_FER_2"/>
    <property type="match status" value="2"/>
</dbReference>
<dbReference type="Gene3D" id="1.20.950.20">
    <property type="entry name" value="Transmembrane di-heme cytochromes, Chain C"/>
    <property type="match status" value="1"/>
</dbReference>
<evidence type="ECO:0000259" key="12">
    <source>
        <dbReference type="PROSITE" id="PS51379"/>
    </source>
</evidence>
<evidence type="ECO:0000256" key="7">
    <source>
        <dbReference type="ARBA" id="ARBA00023002"/>
    </source>
</evidence>
<feature type="transmembrane region" description="Helical" evidence="11">
    <location>
        <begin position="152"/>
        <end position="173"/>
    </location>
</feature>
<dbReference type="GO" id="GO:0016491">
    <property type="term" value="F:oxidoreductase activity"/>
    <property type="evidence" value="ECO:0007669"/>
    <property type="project" value="UniProtKB-KW"/>
</dbReference>
<dbReference type="InterPro" id="IPR023234">
    <property type="entry name" value="NarG-like_domain"/>
</dbReference>
<keyword evidence="10 11" id="KW-0472">Membrane</keyword>
<evidence type="ECO:0000313" key="14">
    <source>
        <dbReference type="Proteomes" id="UP000772181"/>
    </source>
</evidence>
<dbReference type="Proteomes" id="UP000772181">
    <property type="component" value="Unassembled WGS sequence"/>
</dbReference>
<organism evidence="13 14">
    <name type="scientific">Tectimicrobiota bacterium</name>
    <dbReference type="NCBI Taxonomy" id="2528274"/>
    <lineage>
        <taxon>Bacteria</taxon>
        <taxon>Pseudomonadati</taxon>
        <taxon>Nitrospinota/Tectimicrobiota group</taxon>
        <taxon>Candidatus Tectimicrobiota</taxon>
    </lineage>
</organism>
<evidence type="ECO:0000256" key="3">
    <source>
        <dbReference type="ARBA" id="ARBA00022485"/>
    </source>
</evidence>
<dbReference type="GO" id="GO:0051539">
    <property type="term" value="F:4 iron, 4 sulfur cluster binding"/>
    <property type="evidence" value="ECO:0007669"/>
    <property type="project" value="UniProtKB-KW"/>
</dbReference>
<dbReference type="Pfam" id="PF02754">
    <property type="entry name" value="CCG"/>
    <property type="match status" value="2"/>
</dbReference>
<dbReference type="SUPFAM" id="SSF103501">
    <property type="entry name" value="Respiratory nitrate reductase 1 gamma chain"/>
    <property type="match status" value="1"/>
</dbReference>
<dbReference type="InterPro" id="IPR009051">
    <property type="entry name" value="Helical_ferredxn"/>
</dbReference>
<feature type="domain" description="4Fe-4S ferredoxin-type" evidence="12">
    <location>
        <begin position="272"/>
        <end position="301"/>
    </location>
</feature>